<dbReference type="OMA" id="FRSMHNH"/>
<dbReference type="InterPro" id="IPR036397">
    <property type="entry name" value="RNaseH_sf"/>
</dbReference>
<dbReference type="STRING" id="610380.E2BBN4"/>
<dbReference type="PANTHER" id="PTHR46060">
    <property type="entry name" value="MARINER MOS1 TRANSPOSASE-LIKE PROTEIN"/>
    <property type="match status" value="1"/>
</dbReference>
<accession>E2BBN4</accession>
<proteinExistence type="predicted"/>
<keyword evidence="2" id="KW-1185">Reference proteome</keyword>
<evidence type="ECO:0000313" key="2">
    <source>
        <dbReference type="Proteomes" id="UP000008237"/>
    </source>
</evidence>
<dbReference type="EMBL" id="GL447128">
    <property type="protein sequence ID" value="EFN86911.1"/>
    <property type="molecule type" value="Genomic_DNA"/>
</dbReference>
<dbReference type="AlphaFoldDB" id="E2BBN4"/>
<protein>
    <recommendedName>
        <fullName evidence="3">Histone-lysine N-methyltransferase SETMAR</fullName>
    </recommendedName>
</protein>
<reference evidence="1 2" key="1">
    <citation type="journal article" date="2010" name="Science">
        <title>Genomic comparison of the ants Camponotus floridanus and Harpegnathos saltator.</title>
        <authorList>
            <person name="Bonasio R."/>
            <person name="Zhang G."/>
            <person name="Ye C."/>
            <person name="Mutti N.S."/>
            <person name="Fang X."/>
            <person name="Qin N."/>
            <person name="Donahue G."/>
            <person name="Yang P."/>
            <person name="Li Q."/>
            <person name="Li C."/>
            <person name="Zhang P."/>
            <person name="Huang Z."/>
            <person name="Berger S.L."/>
            <person name="Reinberg D."/>
            <person name="Wang J."/>
            <person name="Liebig J."/>
        </authorList>
    </citation>
    <scope>NUCLEOTIDE SEQUENCE [LARGE SCALE GENOMIC DNA]</scope>
    <source>
        <strain evidence="1 2">R22 G/1</strain>
    </source>
</reference>
<organism evidence="2">
    <name type="scientific">Harpegnathos saltator</name>
    <name type="common">Jerdon's jumping ant</name>
    <dbReference type="NCBI Taxonomy" id="610380"/>
    <lineage>
        <taxon>Eukaryota</taxon>
        <taxon>Metazoa</taxon>
        <taxon>Ecdysozoa</taxon>
        <taxon>Arthropoda</taxon>
        <taxon>Hexapoda</taxon>
        <taxon>Insecta</taxon>
        <taxon>Pterygota</taxon>
        <taxon>Neoptera</taxon>
        <taxon>Endopterygota</taxon>
        <taxon>Hymenoptera</taxon>
        <taxon>Apocrita</taxon>
        <taxon>Aculeata</taxon>
        <taxon>Formicoidea</taxon>
        <taxon>Formicidae</taxon>
        <taxon>Ponerinae</taxon>
        <taxon>Ponerini</taxon>
        <taxon>Harpegnathos</taxon>
    </lineage>
</organism>
<dbReference type="PANTHER" id="PTHR46060:SF1">
    <property type="entry name" value="MARINER MOS1 TRANSPOSASE-LIKE PROTEIN"/>
    <property type="match status" value="1"/>
</dbReference>
<dbReference type="InterPro" id="IPR052709">
    <property type="entry name" value="Transposase-MT_Hybrid"/>
</dbReference>
<gene>
    <name evidence="1" type="ORF">EAI_11971</name>
</gene>
<evidence type="ECO:0000313" key="1">
    <source>
        <dbReference type="EMBL" id="EFN86911.1"/>
    </source>
</evidence>
<dbReference type="InParanoid" id="E2BBN4"/>
<dbReference type="GO" id="GO:0003676">
    <property type="term" value="F:nucleic acid binding"/>
    <property type="evidence" value="ECO:0007669"/>
    <property type="project" value="InterPro"/>
</dbReference>
<sequence>LELLGWDFLPPPPYSPDIAPSDFHLFRSMHNHLSAQHFSSSEDIKKWLDSWIDHK</sequence>
<dbReference type="Proteomes" id="UP000008237">
    <property type="component" value="Unassembled WGS sequence"/>
</dbReference>
<feature type="non-terminal residue" evidence="1">
    <location>
        <position position="1"/>
    </location>
</feature>
<feature type="non-terminal residue" evidence="1">
    <location>
        <position position="55"/>
    </location>
</feature>
<name>E2BBN4_HARSA</name>
<evidence type="ECO:0008006" key="3">
    <source>
        <dbReference type="Google" id="ProtNLM"/>
    </source>
</evidence>
<dbReference type="Gene3D" id="3.30.420.10">
    <property type="entry name" value="Ribonuclease H-like superfamily/Ribonuclease H"/>
    <property type="match status" value="1"/>
</dbReference>